<reference evidence="2" key="2">
    <citation type="submission" date="2015-01" db="EMBL/GenBank/DDBJ databases">
        <title>Evolutionary Origins and Diversification of the Mycorrhizal Mutualists.</title>
        <authorList>
            <consortium name="DOE Joint Genome Institute"/>
            <consortium name="Mycorrhizal Genomics Consortium"/>
            <person name="Kohler A."/>
            <person name="Kuo A."/>
            <person name="Nagy L.G."/>
            <person name="Floudas D."/>
            <person name="Copeland A."/>
            <person name="Barry K.W."/>
            <person name="Cichocki N."/>
            <person name="Veneault-Fourrey C."/>
            <person name="LaButti K."/>
            <person name="Lindquist E.A."/>
            <person name="Lipzen A."/>
            <person name="Lundell T."/>
            <person name="Morin E."/>
            <person name="Murat C."/>
            <person name="Riley R."/>
            <person name="Ohm R."/>
            <person name="Sun H."/>
            <person name="Tunlid A."/>
            <person name="Henrissat B."/>
            <person name="Grigoriev I.V."/>
            <person name="Hibbett D.S."/>
            <person name="Martin F."/>
        </authorList>
    </citation>
    <scope>NUCLEOTIDE SEQUENCE [LARGE SCALE GENOMIC DNA]</scope>
    <source>
        <strain evidence="2">UH-Slu-Lm8-n1</strain>
    </source>
</reference>
<sequence length="64" mass="6922">MYALLKQMAFGRKPQRGNLAPNLCKRESRGELRGRVGILAASNSAGLGTSYPGLWKTDVILVCS</sequence>
<evidence type="ECO:0000313" key="1">
    <source>
        <dbReference type="EMBL" id="KIK40563.1"/>
    </source>
</evidence>
<dbReference type="HOGENOM" id="CLU_2869135_0_0_1"/>
<proteinExistence type="predicted"/>
<dbReference type="Proteomes" id="UP000054485">
    <property type="component" value="Unassembled WGS sequence"/>
</dbReference>
<keyword evidence="2" id="KW-1185">Reference proteome</keyword>
<organism evidence="1 2">
    <name type="scientific">Suillus luteus UH-Slu-Lm8-n1</name>
    <dbReference type="NCBI Taxonomy" id="930992"/>
    <lineage>
        <taxon>Eukaryota</taxon>
        <taxon>Fungi</taxon>
        <taxon>Dikarya</taxon>
        <taxon>Basidiomycota</taxon>
        <taxon>Agaricomycotina</taxon>
        <taxon>Agaricomycetes</taxon>
        <taxon>Agaricomycetidae</taxon>
        <taxon>Boletales</taxon>
        <taxon>Suillineae</taxon>
        <taxon>Suillaceae</taxon>
        <taxon>Suillus</taxon>
    </lineage>
</organism>
<evidence type="ECO:0000313" key="2">
    <source>
        <dbReference type="Proteomes" id="UP000054485"/>
    </source>
</evidence>
<name>A0A0D0BAF8_9AGAM</name>
<reference evidence="1 2" key="1">
    <citation type="submission" date="2014-04" db="EMBL/GenBank/DDBJ databases">
        <authorList>
            <consortium name="DOE Joint Genome Institute"/>
            <person name="Kuo A."/>
            <person name="Ruytinx J."/>
            <person name="Rineau F."/>
            <person name="Colpaert J."/>
            <person name="Kohler A."/>
            <person name="Nagy L.G."/>
            <person name="Floudas D."/>
            <person name="Copeland A."/>
            <person name="Barry K.W."/>
            <person name="Cichocki N."/>
            <person name="Veneault-Fourrey C."/>
            <person name="LaButti K."/>
            <person name="Lindquist E.A."/>
            <person name="Lipzen A."/>
            <person name="Lundell T."/>
            <person name="Morin E."/>
            <person name="Murat C."/>
            <person name="Sun H."/>
            <person name="Tunlid A."/>
            <person name="Henrissat B."/>
            <person name="Grigoriev I.V."/>
            <person name="Hibbett D.S."/>
            <person name="Martin F."/>
            <person name="Nordberg H.P."/>
            <person name="Cantor M.N."/>
            <person name="Hua S.X."/>
        </authorList>
    </citation>
    <scope>NUCLEOTIDE SEQUENCE [LARGE SCALE GENOMIC DNA]</scope>
    <source>
        <strain evidence="1 2">UH-Slu-Lm8-n1</strain>
    </source>
</reference>
<dbReference type="AlphaFoldDB" id="A0A0D0BAF8"/>
<dbReference type="EMBL" id="KN835298">
    <property type="protein sequence ID" value="KIK40563.1"/>
    <property type="molecule type" value="Genomic_DNA"/>
</dbReference>
<protein>
    <submittedName>
        <fullName evidence="1">Uncharacterized protein</fullName>
    </submittedName>
</protein>
<accession>A0A0D0BAF8</accession>
<dbReference type="InParanoid" id="A0A0D0BAF8"/>
<gene>
    <name evidence="1" type="ORF">CY34DRAFT_807089</name>
</gene>